<dbReference type="GO" id="GO:0016491">
    <property type="term" value="F:oxidoreductase activity"/>
    <property type="evidence" value="ECO:0007669"/>
    <property type="project" value="UniProtKB-KW"/>
</dbReference>
<dbReference type="Gene3D" id="3.30.9.10">
    <property type="entry name" value="D-Amino Acid Oxidase, subunit A, domain 2"/>
    <property type="match status" value="1"/>
</dbReference>
<evidence type="ECO:0000313" key="3">
    <source>
        <dbReference type="EMBL" id="MFC3764528.1"/>
    </source>
</evidence>
<dbReference type="Gene3D" id="3.50.50.60">
    <property type="entry name" value="FAD/NAD(P)-binding domain"/>
    <property type="match status" value="1"/>
</dbReference>
<dbReference type="Pfam" id="PF01266">
    <property type="entry name" value="DAO"/>
    <property type="match status" value="1"/>
</dbReference>
<dbReference type="EMBL" id="JBHRZH010000027">
    <property type="protein sequence ID" value="MFC3764528.1"/>
    <property type="molecule type" value="Genomic_DNA"/>
</dbReference>
<gene>
    <name evidence="3" type="ORF">ACFOUW_27070</name>
</gene>
<reference evidence="4" key="1">
    <citation type="journal article" date="2019" name="Int. J. Syst. Evol. Microbiol.">
        <title>The Global Catalogue of Microorganisms (GCM) 10K type strain sequencing project: providing services to taxonomists for standard genome sequencing and annotation.</title>
        <authorList>
            <consortium name="The Broad Institute Genomics Platform"/>
            <consortium name="The Broad Institute Genome Sequencing Center for Infectious Disease"/>
            <person name="Wu L."/>
            <person name="Ma J."/>
        </authorList>
    </citation>
    <scope>NUCLEOTIDE SEQUENCE [LARGE SCALE GENOMIC DNA]</scope>
    <source>
        <strain evidence="4">CGMCC 4.7241</strain>
    </source>
</reference>
<feature type="domain" description="FAD dependent oxidoreductase" evidence="2">
    <location>
        <begin position="4"/>
        <end position="301"/>
    </location>
</feature>
<dbReference type="PANTHER" id="PTHR13847:SF289">
    <property type="entry name" value="GLYCINE OXIDASE"/>
    <property type="match status" value="1"/>
</dbReference>
<proteinExistence type="predicted"/>
<dbReference type="InterPro" id="IPR006076">
    <property type="entry name" value="FAD-dep_OxRdtase"/>
</dbReference>
<evidence type="ECO:0000256" key="1">
    <source>
        <dbReference type="ARBA" id="ARBA00023002"/>
    </source>
</evidence>
<dbReference type="PANTHER" id="PTHR13847">
    <property type="entry name" value="SARCOSINE DEHYDROGENASE-RELATED"/>
    <property type="match status" value="1"/>
</dbReference>
<keyword evidence="4" id="KW-1185">Reference proteome</keyword>
<organism evidence="3 4">
    <name type="scientific">Tenggerimyces flavus</name>
    <dbReference type="NCBI Taxonomy" id="1708749"/>
    <lineage>
        <taxon>Bacteria</taxon>
        <taxon>Bacillati</taxon>
        <taxon>Actinomycetota</taxon>
        <taxon>Actinomycetes</taxon>
        <taxon>Propionibacteriales</taxon>
        <taxon>Nocardioidaceae</taxon>
        <taxon>Tenggerimyces</taxon>
    </lineage>
</organism>
<protein>
    <submittedName>
        <fullName evidence="3">FAD-dependent oxidoreductase</fullName>
        <ecNumber evidence="3">1.-.-.-</ecNumber>
    </submittedName>
</protein>
<dbReference type="SUPFAM" id="SSF51905">
    <property type="entry name" value="FAD/NAD(P)-binding domain"/>
    <property type="match status" value="1"/>
</dbReference>
<dbReference type="Proteomes" id="UP001595699">
    <property type="component" value="Unassembled WGS sequence"/>
</dbReference>
<comment type="caution">
    <text evidence="3">The sequence shown here is derived from an EMBL/GenBank/DDBJ whole genome shotgun (WGS) entry which is preliminary data.</text>
</comment>
<accession>A0ABV7YKB7</accession>
<dbReference type="EC" id="1.-.-.-" evidence="3"/>
<dbReference type="InterPro" id="IPR036188">
    <property type="entry name" value="FAD/NAD-bd_sf"/>
</dbReference>
<name>A0ABV7YKB7_9ACTN</name>
<evidence type="ECO:0000259" key="2">
    <source>
        <dbReference type="Pfam" id="PF01266"/>
    </source>
</evidence>
<keyword evidence="1 3" id="KW-0560">Oxidoreductase</keyword>
<evidence type="ECO:0000313" key="4">
    <source>
        <dbReference type="Proteomes" id="UP001595699"/>
    </source>
</evidence>
<sequence length="321" mass="33167">MDSVVVVGAGIVGASIAYHLAQRGIRVRLVEQHAAPAQGVTGGSFAWVGDTAGGDWPGGADELRLFVHADYERLAVELPDFSLRRSGSLVWTEGSTRPGVTMSVGPGQRLVSAEEIALLEPSLLAVPDFAVFTPGDFAVDPVRLTALLVEGAVSFGAEVSYDFPVTSLDFGASTVVLAAGTGVAGLSPVPVEEAPALLLWASAPEGLVRTIIATPDFEAREVRPGELRLTAPLSVDMERTFATFQASFSGADSARLLGHAVGLRPMPPAGPVIGYVSPSLYVAVLHSALTLGPTVGRLVAEELASGSSPAALARCRYNLGA</sequence>
<dbReference type="RefSeq" id="WP_205121461.1">
    <property type="nucleotide sequence ID" value="NZ_JAFBCM010000001.1"/>
</dbReference>